<evidence type="ECO:0000313" key="1">
    <source>
        <dbReference type="EMBL" id="RCR70019.1"/>
    </source>
</evidence>
<gene>
    <name evidence="1" type="ORF">DUE52_09335</name>
</gene>
<reference evidence="1 2" key="1">
    <citation type="submission" date="2018-07" db="EMBL/GenBank/DDBJ databases">
        <title>Genome analysis of Larkinella rosea.</title>
        <authorList>
            <person name="Zhou Z."/>
            <person name="Wang G."/>
        </authorList>
    </citation>
    <scope>NUCLEOTIDE SEQUENCE [LARGE SCALE GENOMIC DNA]</scope>
    <source>
        <strain evidence="2">zzj9</strain>
    </source>
</reference>
<accession>A0A368JQS9</accession>
<organism evidence="1 2">
    <name type="scientific">Larkinella punicea</name>
    <dbReference type="NCBI Taxonomy" id="2315727"/>
    <lineage>
        <taxon>Bacteria</taxon>
        <taxon>Pseudomonadati</taxon>
        <taxon>Bacteroidota</taxon>
        <taxon>Cytophagia</taxon>
        <taxon>Cytophagales</taxon>
        <taxon>Spirosomataceae</taxon>
        <taxon>Larkinella</taxon>
    </lineage>
</organism>
<evidence type="ECO:0008006" key="3">
    <source>
        <dbReference type="Google" id="ProtNLM"/>
    </source>
</evidence>
<protein>
    <recommendedName>
        <fullName evidence="3">TIGR02646 family protein</fullName>
    </recommendedName>
</protein>
<proteinExistence type="predicted"/>
<evidence type="ECO:0000313" key="2">
    <source>
        <dbReference type="Proteomes" id="UP000253383"/>
    </source>
</evidence>
<keyword evidence="2" id="KW-1185">Reference proteome</keyword>
<sequence>MNNAVFGHESVKSQLIAEQHGKCCFCESDFRATSFGDVEHYRPKGGYKKTSEDRQLNRPGYYWLAYNWENLFFSCEVCNRREKKNYFPIIHEMNRAVNHTHDILVEQPLLLHPSLDYPEKHIRFNQHVPVALDERGKVSIEGYGLGREELNRIRERHYWAVMHSLILAKYDPISMSEELKNELCEELKQPWSLLELAIFNAKKMVQNAAKSDQPFANMVRSNFPELSKSR</sequence>
<dbReference type="Gene3D" id="1.10.30.50">
    <property type="match status" value="1"/>
</dbReference>
<dbReference type="EMBL" id="QOWE01000006">
    <property type="protein sequence ID" value="RCR70019.1"/>
    <property type="molecule type" value="Genomic_DNA"/>
</dbReference>
<dbReference type="AlphaFoldDB" id="A0A368JQS9"/>
<name>A0A368JQS9_9BACT</name>
<comment type="caution">
    <text evidence="1">The sequence shown here is derived from an EMBL/GenBank/DDBJ whole genome shotgun (WGS) entry which is preliminary data.</text>
</comment>
<dbReference type="Proteomes" id="UP000253383">
    <property type="component" value="Unassembled WGS sequence"/>
</dbReference>